<dbReference type="Proteomes" id="UP000520463">
    <property type="component" value="Unassembled WGS sequence"/>
</dbReference>
<reference evidence="7 8" key="1">
    <citation type="submission" date="2019-09" db="EMBL/GenBank/DDBJ databases">
        <title>Bird 10,000 Genomes (B10K) Project - Family phase.</title>
        <authorList>
            <person name="Zhang G."/>
        </authorList>
    </citation>
    <scope>NUCLEOTIDE SEQUENCE [LARGE SCALE GENOMIC DNA]</scope>
    <source>
        <strain evidence="7">B10K-DU-001-43</strain>
        <tissue evidence="7">Muscle</tissue>
    </source>
</reference>
<feature type="non-terminal residue" evidence="7">
    <location>
        <position position="181"/>
    </location>
</feature>
<dbReference type="Gene3D" id="2.60.40.10">
    <property type="entry name" value="Immunoglobulins"/>
    <property type="match status" value="2"/>
</dbReference>
<gene>
    <name evidence="7" type="primary">Vwa1</name>
    <name evidence="7" type="ORF">FORRUF_R06415</name>
</gene>
<dbReference type="OrthoDB" id="9949424at2759"/>
<evidence type="ECO:0000256" key="4">
    <source>
        <dbReference type="ARBA" id="ARBA00022737"/>
    </source>
</evidence>
<dbReference type="FunFam" id="2.60.40.10:FF:000638">
    <property type="entry name" value="von Willebrand factor A domain-containing 1"/>
    <property type="match status" value="1"/>
</dbReference>
<feature type="domain" description="Fibronectin type-III" evidence="6">
    <location>
        <begin position="1"/>
        <end position="90"/>
    </location>
</feature>
<protein>
    <submittedName>
        <fullName evidence="7">VWA1 protein</fullName>
    </submittedName>
</protein>
<dbReference type="PANTHER" id="PTHR46708">
    <property type="entry name" value="TENASCIN"/>
    <property type="match status" value="1"/>
</dbReference>
<evidence type="ECO:0000256" key="5">
    <source>
        <dbReference type="ARBA" id="ARBA00023180"/>
    </source>
</evidence>
<keyword evidence="5" id="KW-0325">Glycoprotein</keyword>
<dbReference type="PANTHER" id="PTHR46708:SF2">
    <property type="entry name" value="FIBRONECTIN TYPE-III DOMAIN-CONTAINING PROTEIN"/>
    <property type="match status" value="1"/>
</dbReference>
<dbReference type="InterPro" id="IPR013783">
    <property type="entry name" value="Ig-like_fold"/>
</dbReference>
<keyword evidence="8" id="KW-1185">Reference proteome</keyword>
<name>A0A7L0NC46_9PASS</name>
<dbReference type="GO" id="GO:0005576">
    <property type="term" value="C:extracellular region"/>
    <property type="evidence" value="ECO:0007669"/>
    <property type="project" value="UniProtKB-SubCell"/>
</dbReference>
<dbReference type="Pfam" id="PF00041">
    <property type="entry name" value="fn3"/>
    <property type="match status" value="2"/>
</dbReference>
<dbReference type="InterPro" id="IPR050991">
    <property type="entry name" value="ECM_Regulatory_Proteins"/>
</dbReference>
<feature type="non-terminal residue" evidence="7">
    <location>
        <position position="1"/>
    </location>
</feature>
<dbReference type="AlphaFoldDB" id="A0A7L0NC46"/>
<feature type="domain" description="Fibronectin type-III" evidence="6">
    <location>
        <begin position="92"/>
        <end position="180"/>
    </location>
</feature>
<keyword evidence="4" id="KW-0677">Repeat</keyword>
<dbReference type="SUPFAM" id="SSF49265">
    <property type="entry name" value="Fibronectin type III"/>
    <property type="match status" value="1"/>
</dbReference>
<dbReference type="CDD" id="cd00063">
    <property type="entry name" value="FN3"/>
    <property type="match status" value="2"/>
</dbReference>
<evidence type="ECO:0000256" key="3">
    <source>
        <dbReference type="ARBA" id="ARBA00022729"/>
    </source>
</evidence>
<evidence type="ECO:0000313" key="8">
    <source>
        <dbReference type="Proteomes" id="UP000520463"/>
    </source>
</evidence>
<dbReference type="InterPro" id="IPR003961">
    <property type="entry name" value="FN3_dom"/>
</dbReference>
<keyword evidence="3" id="KW-0732">Signal</keyword>
<sequence length="181" mass="19777">NRLHAIDITSSSFRLLWPQLLSQETGYYTLEYAPTDDPARKRTKQVSGAHTSLVLSNLAPGTTYEVVLIPESNVHYFPPQTTRVTTLAEEISPAQVLISEPGPCSFHVSWAPTLDSVMGYQVLYGPLPGNSVEVLEVDGRHNSTVVENLAPNTTYLVTVTAIYRSGKEKSLSAKACTLQGE</sequence>
<dbReference type="EMBL" id="VXAU01002235">
    <property type="protein sequence ID" value="NXK90272.1"/>
    <property type="molecule type" value="Genomic_DNA"/>
</dbReference>
<dbReference type="FunFam" id="2.60.40.10:FF:001442">
    <property type="entry name" value="von Willebrand factor A domain containing 1"/>
    <property type="match status" value="1"/>
</dbReference>
<proteinExistence type="predicted"/>
<evidence type="ECO:0000259" key="6">
    <source>
        <dbReference type="PROSITE" id="PS50853"/>
    </source>
</evidence>
<accession>A0A7L0NC46</accession>
<comment type="caution">
    <text evidence="7">The sequence shown here is derived from an EMBL/GenBank/DDBJ whole genome shotgun (WGS) entry which is preliminary data.</text>
</comment>
<dbReference type="InterPro" id="IPR036116">
    <property type="entry name" value="FN3_sf"/>
</dbReference>
<dbReference type="SMART" id="SM00060">
    <property type="entry name" value="FN3"/>
    <property type="match status" value="2"/>
</dbReference>
<keyword evidence="2" id="KW-0964">Secreted</keyword>
<dbReference type="PROSITE" id="PS50853">
    <property type="entry name" value="FN3"/>
    <property type="match status" value="2"/>
</dbReference>
<evidence type="ECO:0000256" key="2">
    <source>
        <dbReference type="ARBA" id="ARBA00022525"/>
    </source>
</evidence>
<evidence type="ECO:0000256" key="1">
    <source>
        <dbReference type="ARBA" id="ARBA00004239"/>
    </source>
</evidence>
<evidence type="ECO:0000313" key="7">
    <source>
        <dbReference type="EMBL" id="NXK90272.1"/>
    </source>
</evidence>
<comment type="subcellular location">
    <subcellularLocation>
        <location evidence="1">Secreted</location>
        <location evidence="1">Extracellular space</location>
    </subcellularLocation>
</comment>
<organism evidence="7 8">
    <name type="scientific">Formicarius rufipectus</name>
    <dbReference type="NCBI Taxonomy" id="1118560"/>
    <lineage>
        <taxon>Eukaryota</taxon>
        <taxon>Metazoa</taxon>
        <taxon>Chordata</taxon>
        <taxon>Craniata</taxon>
        <taxon>Vertebrata</taxon>
        <taxon>Euteleostomi</taxon>
        <taxon>Archelosauria</taxon>
        <taxon>Archosauria</taxon>
        <taxon>Dinosauria</taxon>
        <taxon>Saurischia</taxon>
        <taxon>Theropoda</taxon>
        <taxon>Coelurosauria</taxon>
        <taxon>Aves</taxon>
        <taxon>Neognathae</taxon>
        <taxon>Neoaves</taxon>
        <taxon>Telluraves</taxon>
        <taxon>Australaves</taxon>
        <taxon>Passeriformes</taxon>
        <taxon>Formicariidae</taxon>
        <taxon>Formicarius</taxon>
    </lineage>
</organism>